<dbReference type="GeneID" id="28734520"/>
<dbReference type="CDD" id="cd11065">
    <property type="entry name" value="CYP64-like"/>
    <property type="match status" value="1"/>
</dbReference>
<evidence type="ECO:0000256" key="7">
    <source>
        <dbReference type="PIRSR" id="PIRSR602401-1"/>
    </source>
</evidence>
<keyword evidence="4" id="KW-0560">Oxidoreductase</keyword>
<name>A0A0N1HAW9_9EURO</name>
<evidence type="ECO:0000313" key="9">
    <source>
        <dbReference type="EMBL" id="KPI45384.1"/>
    </source>
</evidence>
<evidence type="ECO:0000256" key="8">
    <source>
        <dbReference type="SAM" id="Phobius"/>
    </source>
</evidence>
<dbReference type="AlphaFoldDB" id="A0A0N1HAW9"/>
<dbReference type="Pfam" id="PF00067">
    <property type="entry name" value="p450"/>
    <property type="match status" value="1"/>
</dbReference>
<keyword evidence="8" id="KW-1133">Transmembrane helix</keyword>
<feature type="binding site" description="axial binding residue" evidence="7">
    <location>
        <position position="439"/>
    </location>
    <ligand>
        <name>heme</name>
        <dbReference type="ChEBI" id="CHEBI:30413"/>
    </ligand>
    <ligandPart>
        <name>Fe</name>
        <dbReference type="ChEBI" id="CHEBI:18248"/>
    </ligandPart>
</feature>
<sequence length="541" mass="60409">MPTMYSSIGYPSIVILLLGLAVWKLLKVGRRPAGMPPGPPTIPLLDAEKRRSRTVPEMGRGIWSCVYSHAWCSAAVVLSSDVAVKDLLDKKGNIYSDRPSMFIGQNIASGGQRLILMKYNDTWRTIRSLVHNALNITVAAKYVPYQDLENKFLLAGLLDTPEQLLDHLKRFSYSVSTQMLFGFRCPSSDDPKLARLFYTLERFGKVSASDAAQLADCYPILQKLPHSWLPEVKAARQIHEVGRHLYTSHWLEAKKALEDGTALPCLCNDLLLAQKSESLSDEAVGYIVGNLLEGGSDTTASTMLGFVQAMMVFQDAQKKAREEIDRVVGPNRLPEIDDYADMPYIRCCIKETLRFMPTVILGVPHRVMQDDVYNGYKVPKGTTIFTNVWGIHMDPARSPEPRRFNPDRYAGDATTLYQSANGEPLLRDNFNFGAGRRLCQGIHIAERSLFLGMSRILWAFSLEAPLDDRGKPIIPDVDNLVGGITVHPAPFGINIVPRSPERVQIVRDAVKDCEKLLHPTTGQWKAVPEGMAFGAWKPRKE</sequence>
<dbReference type="GO" id="GO:0005506">
    <property type="term" value="F:iron ion binding"/>
    <property type="evidence" value="ECO:0007669"/>
    <property type="project" value="InterPro"/>
</dbReference>
<evidence type="ECO:0000256" key="2">
    <source>
        <dbReference type="ARBA" id="ARBA00010617"/>
    </source>
</evidence>
<keyword evidence="8" id="KW-0472">Membrane</keyword>
<evidence type="ECO:0000313" key="10">
    <source>
        <dbReference type="Proteomes" id="UP000038010"/>
    </source>
</evidence>
<keyword evidence="10" id="KW-1185">Reference proteome</keyword>
<dbReference type="GO" id="GO:0020037">
    <property type="term" value="F:heme binding"/>
    <property type="evidence" value="ECO:0007669"/>
    <property type="project" value="InterPro"/>
</dbReference>
<evidence type="ECO:0000256" key="1">
    <source>
        <dbReference type="ARBA" id="ARBA00001971"/>
    </source>
</evidence>
<dbReference type="SUPFAM" id="SSF48264">
    <property type="entry name" value="Cytochrome P450"/>
    <property type="match status" value="1"/>
</dbReference>
<dbReference type="OrthoDB" id="1103324at2759"/>
<keyword evidence="8" id="KW-0812">Transmembrane</keyword>
<dbReference type="PRINTS" id="PR00385">
    <property type="entry name" value="P450"/>
</dbReference>
<dbReference type="Gene3D" id="1.10.630.10">
    <property type="entry name" value="Cytochrome P450"/>
    <property type="match status" value="1"/>
</dbReference>
<gene>
    <name evidence="9" type="ORF">AB675_2650</name>
</gene>
<comment type="similarity">
    <text evidence="2">Belongs to the cytochrome P450 family.</text>
</comment>
<dbReference type="InterPro" id="IPR036396">
    <property type="entry name" value="Cyt_P450_sf"/>
</dbReference>
<dbReference type="Proteomes" id="UP000038010">
    <property type="component" value="Unassembled WGS sequence"/>
</dbReference>
<evidence type="ECO:0000256" key="6">
    <source>
        <dbReference type="ARBA" id="ARBA00023033"/>
    </source>
</evidence>
<protein>
    <submittedName>
        <fullName evidence="9">O-methylsterigmatocystin oxido</fullName>
    </submittedName>
</protein>
<proteinExistence type="inferred from homology"/>
<dbReference type="PRINTS" id="PR00463">
    <property type="entry name" value="EP450I"/>
</dbReference>
<dbReference type="EMBL" id="LFJN01000002">
    <property type="protein sequence ID" value="KPI45384.1"/>
    <property type="molecule type" value="Genomic_DNA"/>
</dbReference>
<evidence type="ECO:0000256" key="4">
    <source>
        <dbReference type="ARBA" id="ARBA00023002"/>
    </source>
</evidence>
<feature type="transmembrane region" description="Helical" evidence="8">
    <location>
        <begin position="6"/>
        <end position="26"/>
    </location>
</feature>
<dbReference type="GO" id="GO:0016705">
    <property type="term" value="F:oxidoreductase activity, acting on paired donors, with incorporation or reduction of molecular oxygen"/>
    <property type="evidence" value="ECO:0007669"/>
    <property type="project" value="InterPro"/>
</dbReference>
<dbReference type="RefSeq" id="XP_018005347.1">
    <property type="nucleotide sequence ID" value="XM_018142640.1"/>
</dbReference>
<reference evidence="9 10" key="1">
    <citation type="submission" date="2015-06" db="EMBL/GenBank/DDBJ databases">
        <title>Draft genome of the ant-associated black yeast Phialophora attae CBS 131958.</title>
        <authorList>
            <person name="Moreno L.F."/>
            <person name="Stielow B.J."/>
            <person name="de Hoog S."/>
            <person name="Vicente V.A."/>
            <person name="Weiss V.A."/>
            <person name="de Vries M."/>
            <person name="Cruz L.M."/>
            <person name="Souza E.M."/>
        </authorList>
    </citation>
    <scope>NUCLEOTIDE SEQUENCE [LARGE SCALE GENOMIC DNA]</scope>
    <source>
        <strain evidence="9 10">CBS 131958</strain>
    </source>
</reference>
<keyword evidence="7" id="KW-0349">Heme</keyword>
<dbReference type="PANTHER" id="PTHR46300:SF2">
    <property type="entry name" value="CYTOCHROME P450 MONOOXYGENASE ALNH-RELATED"/>
    <property type="match status" value="1"/>
</dbReference>
<dbReference type="GO" id="GO:0004497">
    <property type="term" value="F:monooxygenase activity"/>
    <property type="evidence" value="ECO:0007669"/>
    <property type="project" value="UniProtKB-KW"/>
</dbReference>
<accession>A0A0N1HAW9</accession>
<dbReference type="VEuPathDB" id="FungiDB:AB675_2650"/>
<evidence type="ECO:0000256" key="5">
    <source>
        <dbReference type="ARBA" id="ARBA00023004"/>
    </source>
</evidence>
<dbReference type="PANTHER" id="PTHR46300">
    <property type="entry name" value="P450, PUTATIVE (EUROFUNG)-RELATED-RELATED"/>
    <property type="match status" value="1"/>
</dbReference>
<keyword evidence="6" id="KW-0503">Monooxygenase</keyword>
<keyword evidence="3 7" id="KW-0479">Metal-binding</keyword>
<dbReference type="InterPro" id="IPR002401">
    <property type="entry name" value="Cyt_P450_E_grp-I"/>
</dbReference>
<keyword evidence="5 7" id="KW-0408">Iron</keyword>
<comment type="cofactor">
    <cofactor evidence="1 7">
        <name>heme</name>
        <dbReference type="ChEBI" id="CHEBI:30413"/>
    </cofactor>
</comment>
<evidence type="ECO:0000256" key="3">
    <source>
        <dbReference type="ARBA" id="ARBA00022723"/>
    </source>
</evidence>
<dbReference type="InterPro" id="IPR001128">
    <property type="entry name" value="Cyt_P450"/>
</dbReference>
<comment type="caution">
    <text evidence="9">The sequence shown here is derived from an EMBL/GenBank/DDBJ whole genome shotgun (WGS) entry which is preliminary data.</text>
</comment>
<dbReference type="STRING" id="1664694.A0A0N1HAW9"/>
<organism evidence="9 10">
    <name type="scientific">Cyphellophora attinorum</name>
    <dbReference type="NCBI Taxonomy" id="1664694"/>
    <lineage>
        <taxon>Eukaryota</taxon>
        <taxon>Fungi</taxon>
        <taxon>Dikarya</taxon>
        <taxon>Ascomycota</taxon>
        <taxon>Pezizomycotina</taxon>
        <taxon>Eurotiomycetes</taxon>
        <taxon>Chaetothyriomycetidae</taxon>
        <taxon>Chaetothyriales</taxon>
        <taxon>Cyphellophoraceae</taxon>
        <taxon>Cyphellophora</taxon>
    </lineage>
</organism>
<dbReference type="InterPro" id="IPR050364">
    <property type="entry name" value="Cytochrome_P450_fung"/>
</dbReference>